<keyword evidence="2" id="KW-0805">Transcription regulation</keyword>
<evidence type="ECO:0000313" key="8">
    <source>
        <dbReference type="EMBL" id="GFE04128.1"/>
    </source>
</evidence>
<gene>
    <name evidence="8" type="ORF">Scani_03960</name>
</gene>
<organism evidence="8 9">
    <name type="scientific">Streptomyces caniferus</name>
    <dbReference type="NCBI Taxonomy" id="285557"/>
    <lineage>
        <taxon>Bacteria</taxon>
        <taxon>Bacillati</taxon>
        <taxon>Actinomycetota</taxon>
        <taxon>Actinomycetes</taxon>
        <taxon>Kitasatosporales</taxon>
        <taxon>Streptomycetaceae</taxon>
        <taxon>Streptomyces</taxon>
    </lineage>
</organism>
<keyword evidence="4" id="KW-0804">Transcription</keyword>
<dbReference type="PANTHER" id="PTHR30055:SF234">
    <property type="entry name" value="HTH-TYPE TRANSCRIPTIONAL REGULATOR BETI"/>
    <property type="match status" value="1"/>
</dbReference>
<feature type="DNA-binding region" description="H-T-H motif" evidence="5">
    <location>
        <begin position="31"/>
        <end position="50"/>
    </location>
</feature>
<dbReference type="InterPro" id="IPR036271">
    <property type="entry name" value="Tet_transcr_reg_TetR-rel_C_sf"/>
</dbReference>
<dbReference type="Pfam" id="PF13977">
    <property type="entry name" value="TetR_C_6"/>
    <property type="match status" value="1"/>
</dbReference>
<feature type="domain" description="HTH tetR-type" evidence="7">
    <location>
        <begin position="8"/>
        <end position="68"/>
    </location>
</feature>
<dbReference type="InterPro" id="IPR039538">
    <property type="entry name" value="BetI_C"/>
</dbReference>
<evidence type="ECO:0000313" key="9">
    <source>
        <dbReference type="Proteomes" id="UP000435837"/>
    </source>
</evidence>
<evidence type="ECO:0000256" key="5">
    <source>
        <dbReference type="PROSITE-ProRule" id="PRU00335"/>
    </source>
</evidence>
<dbReference type="SUPFAM" id="SSF48498">
    <property type="entry name" value="Tetracyclin repressor-like, C-terminal domain"/>
    <property type="match status" value="1"/>
</dbReference>
<keyword evidence="1" id="KW-0678">Repressor</keyword>
<evidence type="ECO:0000256" key="4">
    <source>
        <dbReference type="ARBA" id="ARBA00023163"/>
    </source>
</evidence>
<dbReference type="InterPro" id="IPR050109">
    <property type="entry name" value="HTH-type_TetR-like_transc_reg"/>
</dbReference>
<feature type="region of interest" description="Disordered" evidence="6">
    <location>
        <begin position="144"/>
        <end position="266"/>
    </location>
</feature>
<proteinExistence type="predicted"/>
<feature type="compositionally biased region" description="Basic and acidic residues" evidence="6">
    <location>
        <begin position="250"/>
        <end position="266"/>
    </location>
</feature>
<evidence type="ECO:0000256" key="1">
    <source>
        <dbReference type="ARBA" id="ARBA00022491"/>
    </source>
</evidence>
<dbReference type="InterPro" id="IPR009057">
    <property type="entry name" value="Homeodomain-like_sf"/>
</dbReference>
<dbReference type="PROSITE" id="PS50977">
    <property type="entry name" value="HTH_TETR_2"/>
    <property type="match status" value="1"/>
</dbReference>
<evidence type="ECO:0000259" key="7">
    <source>
        <dbReference type="PROSITE" id="PS50977"/>
    </source>
</evidence>
<keyword evidence="3 5" id="KW-0238">DNA-binding</keyword>
<dbReference type="PANTHER" id="PTHR30055">
    <property type="entry name" value="HTH-TYPE TRANSCRIPTIONAL REGULATOR RUTR"/>
    <property type="match status" value="1"/>
</dbReference>
<protein>
    <recommendedName>
        <fullName evidence="7">HTH tetR-type domain-containing protein</fullName>
    </recommendedName>
</protein>
<dbReference type="Gene3D" id="1.10.357.10">
    <property type="entry name" value="Tetracycline Repressor, domain 2"/>
    <property type="match status" value="1"/>
</dbReference>
<accession>A0A640RZ81</accession>
<evidence type="ECO:0000256" key="6">
    <source>
        <dbReference type="SAM" id="MobiDB-lite"/>
    </source>
</evidence>
<comment type="caution">
    <text evidence="8">The sequence shown here is derived from an EMBL/GenBank/DDBJ whole genome shotgun (WGS) entry which is preliminary data.</text>
</comment>
<dbReference type="Pfam" id="PF00440">
    <property type="entry name" value="TetR_N"/>
    <property type="match status" value="1"/>
</dbReference>
<dbReference type="EMBL" id="BLIN01000001">
    <property type="protein sequence ID" value="GFE04128.1"/>
    <property type="molecule type" value="Genomic_DNA"/>
</dbReference>
<feature type="compositionally biased region" description="Basic residues" evidence="6">
    <location>
        <begin position="205"/>
        <end position="215"/>
    </location>
</feature>
<dbReference type="AlphaFoldDB" id="A0A640RZ81"/>
<evidence type="ECO:0000256" key="3">
    <source>
        <dbReference type="ARBA" id="ARBA00023125"/>
    </source>
</evidence>
<dbReference type="Proteomes" id="UP000435837">
    <property type="component" value="Unassembled WGS sequence"/>
</dbReference>
<dbReference type="GO" id="GO:0003700">
    <property type="term" value="F:DNA-binding transcription factor activity"/>
    <property type="evidence" value="ECO:0007669"/>
    <property type="project" value="TreeGrafter"/>
</dbReference>
<name>A0A640RZ81_9ACTN</name>
<dbReference type="InterPro" id="IPR001647">
    <property type="entry name" value="HTH_TetR"/>
</dbReference>
<reference evidence="8 9" key="1">
    <citation type="submission" date="2019-12" db="EMBL/GenBank/DDBJ databases">
        <title>Whole genome shotgun sequence of Streptomyces caniferus NBRC 15389.</title>
        <authorList>
            <person name="Ichikawa N."/>
            <person name="Kimura A."/>
            <person name="Kitahashi Y."/>
            <person name="Komaki H."/>
            <person name="Tamura T."/>
        </authorList>
    </citation>
    <scope>NUCLEOTIDE SEQUENCE [LARGE SCALE GENOMIC DNA]</scope>
    <source>
        <strain evidence="8 9">NBRC 15389</strain>
    </source>
</reference>
<dbReference type="GO" id="GO:0000976">
    <property type="term" value="F:transcription cis-regulatory region binding"/>
    <property type="evidence" value="ECO:0007669"/>
    <property type="project" value="TreeGrafter"/>
</dbReference>
<sequence length="266" mass="28514">MPKQVDHESRRRQIADAVCQLADESGLEGVTLRDVAGRAQVSMGAVQRCFGTKEEMLVFALGQIGERVATRVSARLTASPAQSARTALGHAATEVSLVHEEHRAEARVWLAFVAQAAVSPPLAGILRTNYAHLQVLFARLIAEASDTPDPDPRGPHPPRPGRRPHHPRPDRPPLPRRGAGRPGRPAPPPLERAGALSGPCDPPHTRRALSSHRRPSQTVGDPGPVRPAQGPPGVARWSVNGKSRGRGPRARVDRAASPGDDGREVR</sequence>
<dbReference type="SUPFAM" id="SSF46689">
    <property type="entry name" value="Homeodomain-like"/>
    <property type="match status" value="1"/>
</dbReference>
<evidence type="ECO:0000256" key="2">
    <source>
        <dbReference type="ARBA" id="ARBA00023015"/>
    </source>
</evidence>